<sequence>MKEIDNYYDPYRPNEKAAAVAAGIFAILTIGHIVMLIRTRTWFCIAFIIGAIFEIVGYVARGLGRDRGDSLGLYVIQTLAILLAPILFAASVYMFLGRIIRATGCASYSMIRTTWLTKIFVGGDIVCFLIQGLGGSILATAKTKDKLDLGKYTILAGLILQIVIFGLFMIAAVIFHVRVNKKGLGKMANSWNWQGFLIALYVVSVIITIRNLFRTIEYVMGKDGYLLTHEWPIYAFDGALMAIVLAITAFWYVGDLSRYAQIANVSSREGVELIPGSQQNTAYPGPEFQDNTSYGQSHGPPGYRNYHAA</sequence>
<dbReference type="InterPro" id="IPR007568">
    <property type="entry name" value="RTA1"/>
</dbReference>
<dbReference type="EMBL" id="ML978067">
    <property type="protein sequence ID" value="KAF2019198.1"/>
    <property type="molecule type" value="Genomic_DNA"/>
</dbReference>
<dbReference type="AlphaFoldDB" id="A0A6A5Y106"/>
<feature type="transmembrane region" description="Helical" evidence="6">
    <location>
        <begin position="17"/>
        <end position="37"/>
    </location>
</feature>
<keyword evidence="8" id="KW-1185">Reference proteome</keyword>
<feature type="region of interest" description="Disordered" evidence="5">
    <location>
        <begin position="285"/>
        <end position="309"/>
    </location>
</feature>
<name>A0A6A5Y106_9PLEO</name>
<evidence type="ECO:0000256" key="2">
    <source>
        <dbReference type="ARBA" id="ARBA00022692"/>
    </source>
</evidence>
<evidence type="ECO:0000256" key="1">
    <source>
        <dbReference type="ARBA" id="ARBA00004141"/>
    </source>
</evidence>
<evidence type="ECO:0000313" key="8">
    <source>
        <dbReference type="Proteomes" id="UP000799778"/>
    </source>
</evidence>
<dbReference type="GeneID" id="54288241"/>
<evidence type="ECO:0000256" key="6">
    <source>
        <dbReference type="SAM" id="Phobius"/>
    </source>
</evidence>
<feature type="transmembrane region" description="Helical" evidence="6">
    <location>
        <begin position="152"/>
        <end position="175"/>
    </location>
</feature>
<organism evidence="7 8">
    <name type="scientific">Aaosphaeria arxii CBS 175.79</name>
    <dbReference type="NCBI Taxonomy" id="1450172"/>
    <lineage>
        <taxon>Eukaryota</taxon>
        <taxon>Fungi</taxon>
        <taxon>Dikarya</taxon>
        <taxon>Ascomycota</taxon>
        <taxon>Pezizomycotina</taxon>
        <taxon>Dothideomycetes</taxon>
        <taxon>Pleosporomycetidae</taxon>
        <taxon>Pleosporales</taxon>
        <taxon>Pleosporales incertae sedis</taxon>
        <taxon>Aaosphaeria</taxon>
    </lineage>
</organism>
<feature type="transmembrane region" description="Helical" evidence="6">
    <location>
        <begin position="196"/>
        <end position="213"/>
    </location>
</feature>
<evidence type="ECO:0000256" key="4">
    <source>
        <dbReference type="ARBA" id="ARBA00023136"/>
    </source>
</evidence>
<accession>A0A6A5Y106</accession>
<evidence type="ECO:0000256" key="5">
    <source>
        <dbReference type="SAM" id="MobiDB-lite"/>
    </source>
</evidence>
<feature type="transmembrane region" description="Helical" evidence="6">
    <location>
        <begin position="233"/>
        <end position="253"/>
    </location>
</feature>
<keyword evidence="4 6" id="KW-0472">Membrane</keyword>
<dbReference type="PANTHER" id="PTHR31465:SF35">
    <property type="entry name" value="RTA1 DOMAIN PROTEIN-RELATED"/>
    <property type="match status" value="1"/>
</dbReference>
<dbReference type="RefSeq" id="XP_033387537.1">
    <property type="nucleotide sequence ID" value="XM_033530844.1"/>
</dbReference>
<evidence type="ECO:0000256" key="3">
    <source>
        <dbReference type="ARBA" id="ARBA00022989"/>
    </source>
</evidence>
<evidence type="ECO:0000313" key="7">
    <source>
        <dbReference type="EMBL" id="KAF2019198.1"/>
    </source>
</evidence>
<feature type="transmembrane region" description="Helical" evidence="6">
    <location>
        <begin position="116"/>
        <end position="140"/>
    </location>
</feature>
<keyword evidence="3 6" id="KW-1133">Transmembrane helix</keyword>
<feature type="transmembrane region" description="Helical" evidence="6">
    <location>
        <begin position="42"/>
        <end position="60"/>
    </location>
</feature>
<keyword evidence="2 6" id="KW-0812">Transmembrane</keyword>
<feature type="transmembrane region" description="Helical" evidence="6">
    <location>
        <begin position="72"/>
        <end position="96"/>
    </location>
</feature>
<proteinExistence type="predicted"/>
<dbReference type="Proteomes" id="UP000799778">
    <property type="component" value="Unassembled WGS sequence"/>
</dbReference>
<reference evidence="7" key="1">
    <citation type="journal article" date="2020" name="Stud. Mycol.">
        <title>101 Dothideomycetes genomes: a test case for predicting lifestyles and emergence of pathogens.</title>
        <authorList>
            <person name="Haridas S."/>
            <person name="Albert R."/>
            <person name="Binder M."/>
            <person name="Bloem J."/>
            <person name="Labutti K."/>
            <person name="Salamov A."/>
            <person name="Andreopoulos B."/>
            <person name="Baker S."/>
            <person name="Barry K."/>
            <person name="Bills G."/>
            <person name="Bluhm B."/>
            <person name="Cannon C."/>
            <person name="Castanera R."/>
            <person name="Culley D."/>
            <person name="Daum C."/>
            <person name="Ezra D."/>
            <person name="Gonzalez J."/>
            <person name="Henrissat B."/>
            <person name="Kuo A."/>
            <person name="Liang C."/>
            <person name="Lipzen A."/>
            <person name="Lutzoni F."/>
            <person name="Magnuson J."/>
            <person name="Mondo S."/>
            <person name="Nolan M."/>
            <person name="Ohm R."/>
            <person name="Pangilinan J."/>
            <person name="Park H.-J."/>
            <person name="Ramirez L."/>
            <person name="Alfaro M."/>
            <person name="Sun H."/>
            <person name="Tritt A."/>
            <person name="Yoshinaga Y."/>
            <person name="Zwiers L.-H."/>
            <person name="Turgeon B."/>
            <person name="Goodwin S."/>
            <person name="Spatafora J."/>
            <person name="Crous P."/>
            <person name="Grigoriev I."/>
        </authorList>
    </citation>
    <scope>NUCLEOTIDE SEQUENCE</scope>
    <source>
        <strain evidence="7">CBS 175.79</strain>
    </source>
</reference>
<dbReference type="Pfam" id="PF04479">
    <property type="entry name" value="RTA1"/>
    <property type="match status" value="1"/>
</dbReference>
<gene>
    <name evidence="7" type="ORF">BU24DRAFT_447759</name>
</gene>
<dbReference type="GO" id="GO:0016020">
    <property type="term" value="C:membrane"/>
    <property type="evidence" value="ECO:0007669"/>
    <property type="project" value="UniProtKB-SubCell"/>
</dbReference>
<dbReference type="PANTHER" id="PTHR31465">
    <property type="entry name" value="PROTEIN RTA1-RELATED"/>
    <property type="match status" value="1"/>
</dbReference>
<dbReference type="OrthoDB" id="3358017at2759"/>
<protein>
    <submittedName>
        <fullName evidence="7">RTA1-domain-containing protein</fullName>
    </submittedName>
</protein>
<comment type="subcellular location">
    <subcellularLocation>
        <location evidence="1">Membrane</location>
        <topology evidence="1">Multi-pass membrane protein</topology>
    </subcellularLocation>
</comment>